<keyword evidence="2" id="KW-0732">Signal</keyword>
<gene>
    <name evidence="3" type="ORF">SAMN05216552_100465</name>
</gene>
<keyword evidence="4" id="KW-1185">Reference proteome</keyword>
<dbReference type="InterPro" id="IPR028974">
    <property type="entry name" value="TSP_type-3_rpt"/>
</dbReference>
<protein>
    <submittedName>
        <fullName evidence="3">YXWGXW repeat-containing protein</fullName>
    </submittedName>
</protein>
<evidence type="ECO:0000256" key="2">
    <source>
        <dbReference type="SAM" id="SignalP"/>
    </source>
</evidence>
<proteinExistence type="predicted"/>
<reference evidence="4" key="1">
    <citation type="submission" date="2016-10" db="EMBL/GenBank/DDBJ databases">
        <authorList>
            <person name="Varghese N."/>
            <person name="Submissions S."/>
        </authorList>
    </citation>
    <scope>NUCLEOTIDE SEQUENCE [LARGE SCALE GENOMIC DNA]</scope>
    <source>
        <strain evidence="4">CGMCC 1.11014</strain>
    </source>
</reference>
<evidence type="ECO:0000313" key="3">
    <source>
        <dbReference type="EMBL" id="SFU51279.1"/>
    </source>
</evidence>
<evidence type="ECO:0000313" key="4">
    <source>
        <dbReference type="Proteomes" id="UP000199391"/>
    </source>
</evidence>
<evidence type="ECO:0000256" key="1">
    <source>
        <dbReference type="SAM" id="MobiDB-lite"/>
    </source>
</evidence>
<dbReference type="InterPro" id="IPR024447">
    <property type="entry name" value="YXWGXW_rpt"/>
</dbReference>
<dbReference type="SUPFAM" id="SSF103647">
    <property type="entry name" value="TSP type-3 repeat"/>
    <property type="match status" value="1"/>
</dbReference>
<dbReference type="EMBL" id="FPBO01000004">
    <property type="protein sequence ID" value="SFU51279.1"/>
    <property type="molecule type" value="Genomic_DNA"/>
</dbReference>
<accession>A0A1I7GS81</accession>
<organism evidence="3 4">
    <name type="scientific">Pseudoduganella namucuonensis</name>
    <dbReference type="NCBI Taxonomy" id="1035707"/>
    <lineage>
        <taxon>Bacteria</taxon>
        <taxon>Pseudomonadati</taxon>
        <taxon>Pseudomonadota</taxon>
        <taxon>Betaproteobacteria</taxon>
        <taxon>Burkholderiales</taxon>
        <taxon>Oxalobacteraceae</taxon>
        <taxon>Telluria group</taxon>
        <taxon>Pseudoduganella</taxon>
    </lineage>
</organism>
<dbReference type="GO" id="GO:0005509">
    <property type="term" value="F:calcium ion binding"/>
    <property type="evidence" value="ECO:0007669"/>
    <property type="project" value="InterPro"/>
</dbReference>
<feature type="chain" id="PRO_5011653917" evidence="2">
    <location>
        <begin position="27"/>
        <end position="184"/>
    </location>
</feature>
<dbReference type="AlphaFoldDB" id="A0A1I7GS81"/>
<name>A0A1I7GS81_9BURK</name>
<feature type="region of interest" description="Disordered" evidence="1">
    <location>
        <begin position="108"/>
        <end position="184"/>
    </location>
</feature>
<dbReference type="Gene3D" id="4.10.1080.10">
    <property type="entry name" value="TSP type-3 repeat"/>
    <property type="match status" value="1"/>
</dbReference>
<sequence>MIKPTLYAAALLALSSAAFAPAQALAQVDFSVVIGNAPPPLRHEVIPRPRPGYVWSPGYWDWRGHRHVWVPGHYLRARPGYVYMQPQWIERDGQWYREGGRWDRQERHAGYRRDSDHDGIPNRYDRDRDGDGIPNRYDRNNHYRDRAGNGDQDRDGVPNRVDRDRDGDGVPNRVDDRPNNPRRY</sequence>
<dbReference type="OrthoDB" id="121499at2"/>
<dbReference type="Proteomes" id="UP000199391">
    <property type="component" value="Unassembled WGS sequence"/>
</dbReference>
<dbReference type="Pfam" id="PF12779">
    <property type="entry name" value="WXXGXW"/>
    <property type="match status" value="1"/>
</dbReference>
<dbReference type="STRING" id="1035707.SAMN05216552_100465"/>
<dbReference type="RefSeq" id="WP_093554510.1">
    <property type="nucleotide sequence ID" value="NZ_FPBO01000004.1"/>
</dbReference>
<feature type="signal peptide" evidence="2">
    <location>
        <begin position="1"/>
        <end position="26"/>
    </location>
</feature>